<proteinExistence type="predicted"/>
<dbReference type="PANTHER" id="PTHR41317">
    <property type="entry name" value="PD-(D_E)XK NUCLEASE FAMILY TRANSPOSASE"/>
    <property type="match status" value="1"/>
</dbReference>
<evidence type="ECO:0000313" key="1">
    <source>
        <dbReference type="EMBL" id="KAK8834146.1"/>
    </source>
</evidence>
<evidence type="ECO:0000313" key="2">
    <source>
        <dbReference type="Proteomes" id="UP001470230"/>
    </source>
</evidence>
<evidence type="ECO:0008006" key="3">
    <source>
        <dbReference type="Google" id="ProtNLM"/>
    </source>
</evidence>
<keyword evidence="2" id="KW-1185">Reference proteome</keyword>
<accession>A0ABR2GJY6</accession>
<name>A0ABR2GJY6_9EUKA</name>
<sequence>MIQIMIANPTYDLTFNDLFGPQGEVVNQLGPKERLISFLNSIYPEDKISDIQYINTINEQNMREKTIFDIACRCFDSNEKYICDIEIQRSKNKVFYDRTVLYASQLFIGNTKQGVPYNEQPRSRVLSILNFIIDENRPEIFNAYMTIEQTNQIISDIISCTCIQLPIIQKKGTANQWLQILSTGTNDDLFNQLNIDENSLDPACLSGLQLLQSYSSENKKEQLKYAQLSYFHEQAQEASNMSYAKQEGVDEYREQTKMILNKNNVLQILNAYSNGKNPDEIAEFLLIPKQIVTMVIDVSKLAHNYIQLCNENEDVDPDYETFSKEAQNILKNVSKETIDLIVGT</sequence>
<dbReference type="Proteomes" id="UP001470230">
    <property type="component" value="Unassembled WGS sequence"/>
</dbReference>
<reference evidence="1 2" key="1">
    <citation type="submission" date="2024-04" db="EMBL/GenBank/DDBJ databases">
        <title>Tritrichomonas musculus Genome.</title>
        <authorList>
            <person name="Alves-Ferreira E."/>
            <person name="Grigg M."/>
            <person name="Lorenzi H."/>
            <person name="Galac M."/>
        </authorList>
    </citation>
    <scope>NUCLEOTIDE SEQUENCE [LARGE SCALE GENOMIC DNA]</scope>
    <source>
        <strain evidence="1 2">EAF2021</strain>
    </source>
</reference>
<dbReference type="EMBL" id="JAPFFF010000487">
    <property type="protein sequence ID" value="KAK8834146.1"/>
    <property type="molecule type" value="Genomic_DNA"/>
</dbReference>
<gene>
    <name evidence="1" type="ORF">M9Y10_033262</name>
</gene>
<organism evidence="1 2">
    <name type="scientific">Tritrichomonas musculus</name>
    <dbReference type="NCBI Taxonomy" id="1915356"/>
    <lineage>
        <taxon>Eukaryota</taxon>
        <taxon>Metamonada</taxon>
        <taxon>Parabasalia</taxon>
        <taxon>Tritrichomonadida</taxon>
        <taxon>Tritrichomonadidae</taxon>
        <taxon>Tritrichomonas</taxon>
    </lineage>
</organism>
<protein>
    <recommendedName>
        <fullName evidence="3">Rpn11/EIF3F C-terminal domain-containing protein</fullName>
    </recommendedName>
</protein>
<dbReference type="Pfam" id="PF12784">
    <property type="entry name" value="PDDEXK_2"/>
    <property type="match status" value="1"/>
</dbReference>
<dbReference type="PANTHER" id="PTHR41317:SF1">
    <property type="entry name" value="PD-(D_E)XK NUCLEASE FAMILY TRANSPOSASE"/>
    <property type="match status" value="1"/>
</dbReference>
<comment type="caution">
    <text evidence="1">The sequence shown here is derived from an EMBL/GenBank/DDBJ whole genome shotgun (WGS) entry which is preliminary data.</text>
</comment>